<sequence>MFKRILLLFTLVVFTTSVMAFQCFFTLAKDNCWTNYQVTVVASDAETDDILATIQIPKGKQWNRQAFDCEPSQKIKFTATFSPTIWQGQEDMKYTGLQFWSLPDKIKGPISAWVVPICFASDFGQVPLPPTAISSCTCDFKAIPPVPPL</sequence>
<dbReference type="RefSeq" id="WP_382340377.1">
    <property type="nucleotide sequence ID" value="NZ_JBHSAB010000001.1"/>
</dbReference>
<name>A0ABV8CCR2_9GAMM</name>
<evidence type="ECO:0000313" key="3">
    <source>
        <dbReference type="Proteomes" id="UP001595758"/>
    </source>
</evidence>
<proteinExistence type="predicted"/>
<evidence type="ECO:0000313" key="2">
    <source>
        <dbReference type="EMBL" id="MFC3907741.1"/>
    </source>
</evidence>
<organism evidence="2 3">
    <name type="scientific">Legionella dresdenensis</name>
    <dbReference type="NCBI Taxonomy" id="450200"/>
    <lineage>
        <taxon>Bacteria</taxon>
        <taxon>Pseudomonadati</taxon>
        <taxon>Pseudomonadota</taxon>
        <taxon>Gammaproteobacteria</taxon>
        <taxon>Legionellales</taxon>
        <taxon>Legionellaceae</taxon>
        <taxon>Legionella</taxon>
    </lineage>
</organism>
<comment type="caution">
    <text evidence="2">The sequence shown here is derived from an EMBL/GenBank/DDBJ whole genome shotgun (WGS) entry which is preliminary data.</text>
</comment>
<reference evidence="3" key="1">
    <citation type="journal article" date="2019" name="Int. J. Syst. Evol. Microbiol.">
        <title>The Global Catalogue of Microorganisms (GCM) 10K type strain sequencing project: providing services to taxonomists for standard genome sequencing and annotation.</title>
        <authorList>
            <consortium name="The Broad Institute Genomics Platform"/>
            <consortium name="The Broad Institute Genome Sequencing Center for Infectious Disease"/>
            <person name="Wu L."/>
            <person name="Ma J."/>
        </authorList>
    </citation>
    <scope>NUCLEOTIDE SEQUENCE [LARGE SCALE GENOMIC DNA]</scope>
    <source>
        <strain evidence="3">CCUG 59858</strain>
    </source>
</reference>
<evidence type="ECO:0008006" key="4">
    <source>
        <dbReference type="Google" id="ProtNLM"/>
    </source>
</evidence>
<gene>
    <name evidence="2" type="ORF">ACFORL_01425</name>
</gene>
<dbReference type="EMBL" id="JBHSAB010000001">
    <property type="protein sequence ID" value="MFC3907741.1"/>
    <property type="molecule type" value="Genomic_DNA"/>
</dbReference>
<keyword evidence="3" id="KW-1185">Reference proteome</keyword>
<protein>
    <recommendedName>
        <fullName evidence="4">Periplasmic protein</fullName>
    </recommendedName>
</protein>
<feature type="chain" id="PRO_5046163089" description="Periplasmic protein" evidence="1">
    <location>
        <begin position="21"/>
        <end position="149"/>
    </location>
</feature>
<keyword evidence="1" id="KW-0732">Signal</keyword>
<evidence type="ECO:0000256" key="1">
    <source>
        <dbReference type="SAM" id="SignalP"/>
    </source>
</evidence>
<feature type="signal peptide" evidence="1">
    <location>
        <begin position="1"/>
        <end position="20"/>
    </location>
</feature>
<dbReference type="Proteomes" id="UP001595758">
    <property type="component" value="Unassembled WGS sequence"/>
</dbReference>
<accession>A0ABV8CCR2</accession>